<evidence type="ECO:0000313" key="1">
    <source>
        <dbReference type="EMBL" id="EDY21267.1"/>
    </source>
</evidence>
<name>B4CWU7_9BACT</name>
<evidence type="ECO:0000313" key="2">
    <source>
        <dbReference type="Proteomes" id="UP000005824"/>
    </source>
</evidence>
<reference evidence="1 2" key="1">
    <citation type="journal article" date="2011" name="J. Bacteriol.">
        <title>Genome sequence of Chthoniobacter flavus Ellin428, an aerobic heterotrophic soil bacterium.</title>
        <authorList>
            <person name="Kant R."/>
            <person name="van Passel M.W."/>
            <person name="Palva A."/>
            <person name="Lucas S."/>
            <person name="Lapidus A."/>
            <person name="Glavina Del Rio T."/>
            <person name="Dalin E."/>
            <person name="Tice H."/>
            <person name="Bruce D."/>
            <person name="Goodwin L."/>
            <person name="Pitluck S."/>
            <person name="Larimer F.W."/>
            <person name="Land M.L."/>
            <person name="Hauser L."/>
            <person name="Sangwan P."/>
            <person name="de Vos W.M."/>
            <person name="Janssen P.H."/>
            <person name="Smidt H."/>
        </authorList>
    </citation>
    <scope>NUCLEOTIDE SEQUENCE [LARGE SCALE GENOMIC DNA]</scope>
    <source>
        <strain evidence="1 2">Ellin428</strain>
    </source>
</reference>
<gene>
    <name evidence="1" type="ORF">CfE428DRAFT_1560</name>
</gene>
<dbReference type="InParanoid" id="B4CWU7"/>
<dbReference type="AlphaFoldDB" id="B4CWU7"/>
<proteinExistence type="predicted"/>
<dbReference type="Proteomes" id="UP000005824">
    <property type="component" value="Unassembled WGS sequence"/>
</dbReference>
<keyword evidence="2" id="KW-1185">Reference proteome</keyword>
<dbReference type="EMBL" id="ABVL01000003">
    <property type="protein sequence ID" value="EDY21267.1"/>
    <property type="molecule type" value="Genomic_DNA"/>
</dbReference>
<organism evidence="1 2">
    <name type="scientific">Chthoniobacter flavus Ellin428</name>
    <dbReference type="NCBI Taxonomy" id="497964"/>
    <lineage>
        <taxon>Bacteria</taxon>
        <taxon>Pseudomonadati</taxon>
        <taxon>Verrucomicrobiota</taxon>
        <taxon>Spartobacteria</taxon>
        <taxon>Chthoniobacterales</taxon>
        <taxon>Chthoniobacteraceae</taxon>
        <taxon>Chthoniobacter</taxon>
    </lineage>
</organism>
<protein>
    <submittedName>
        <fullName evidence="1">Uncharacterized protein</fullName>
    </submittedName>
</protein>
<accession>B4CWU7</accession>
<sequence length="76" mass="8259">MVKAGKFKEIEPGTHVYEGSLAVSVLTQADDVSDALTTHDNTVAAMYDLMANQDALLSAVNATGGRFHLWAFYNIR</sequence>
<comment type="caution">
    <text evidence="1">The sequence shown here is derived from an EMBL/GenBank/DDBJ whole genome shotgun (WGS) entry which is preliminary data.</text>
</comment>